<keyword evidence="1" id="KW-1185">Reference proteome</keyword>
<accession>A0A0M3ISY6</accession>
<evidence type="ECO:0000313" key="1">
    <source>
        <dbReference type="Proteomes" id="UP000036681"/>
    </source>
</evidence>
<dbReference type="Proteomes" id="UP000036681">
    <property type="component" value="Unplaced"/>
</dbReference>
<proteinExistence type="predicted"/>
<dbReference type="AlphaFoldDB" id="A0A0M3ISY6"/>
<evidence type="ECO:0000313" key="2">
    <source>
        <dbReference type="WBParaSite" id="ALUE_0002186401-mRNA-1"/>
    </source>
</evidence>
<reference evidence="2" key="1">
    <citation type="submission" date="2017-02" db="UniProtKB">
        <authorList>
            <consortium name="WormBaseParasite"/>
        </authorList>
    </citation>
    <scope>IDENTIFICATION</scope>
</reference>
<organism evidence="1 2">
    <name type="scientific">Ascaris lumbricoides</name>
    <name type="common">Giant roundworm</name>
    <dbReference type="NCBI Taxonomy" id="6252"/>
    <lineage>
        <taxon>Eukaryota</taxon>
        <taxon>Metazoa</taxon>
        <taxon>Ecdysozoa</taxon>
        <taxon>Nematoda</taxon>
        <taxon>Chromadorea</taxon>
        <taxon>Rhabditida</taxon>
        <taxon>Spirurina</taxon>
        <taxon>Ascaridomorpha</taxon>
        <taxon>Ascaridoidea</taxon>
        <taxon>Ascarididae</taxon>
        <taxon>Ascaris</taxon>
    </lineage>
</organism>
<name>A0A0M3ISY6_ASCLU</name>
<sequence>MENDGHFRSRFGSEGKMIEENDMLQKLIDEAETKLVAYSEEATDVPSDLLHGIALCSTEDVFLTNWQSMFGILLLRLASVKDIINFRNL</sequence>
<protein>
    <submittedName>
        <fullName evidence="2">Ovule protein</fullName>
    </submittedName>
</protein>
<dbReference type="WBParaSite" id="ALUE_0002186401-mRNA-1">
    <property type="protein sequence ID" value="ALUE_0002186401-mRNA-1"/>
    <property type="gene ID" value="ALUE_0002186401"/>
</dbReference>